<reference evidence="4" key="1">
    <citation type="journal article" date="2021" name="PeerJ">
        <title>Extensive microbial diversity within the chicken gut microbiome revealed by metagenomics and culture.</title>
        <authorList>
            <person name="Gilroy R."/>
            <person name="Ravi A."/>
            <person name="Getino M."/>
            <person name="Pursley I."/>
            <person name="Horton D.L."/>
            <person name="Alikhan N.F."/>
            <person name="Baker D."/>
            <person name="Gharbi K."/>
            <person name="Hall N."/>
            <person name="Watson M."/>
            <person name="Adriaenssens E.M."/>
            <person name="Foster-Nyarko E."/>
            <person name="Jarju S."/>
            <person name="Secka A."/>
            <person name="Antonio M."/>
            <person name="Oren A."/>
            <person name="Chaudhuri R.R."/>
            <person name="La Ragione R."/>
            <person name="Hildebrand F."/>
            <person name="Pallen M.J."/>
        </authorList>
    </citation>
    <scope>NUCLEOTIDE SEQUENCE</scope>
    <source>
        <strain evidence="4">14975</strain>
    </source>
</reference>
<dbReference type="SUPFAM" id="SSF56574">
    <property type="entry name" value="Serpins"/>
    <property type="match status" value="1"/>
</dbReference>
<dbReference type="GO" id="GO:0005615">
    <property type="term" value="C:extracellular space"/>
    <property type="evidence" value="ECO:0007669"/>
    <property type="project" value="InterPro"/>
</dbReference>
<dbReference type="Gene3D" id="2.30.39.10">
    <property type="entry name" value="Alpha-1-antitrypsin, domain 1"/>
    <property type="match status" value="1"/>
</dbReference>
<protein>
    <recommendedName>
        <fullName evidence="3">Serpin domain-containing protein</fullName>
    </recommendedName>
</protein>
<evidence type="ECO:0000313" key="5">
    <source>
        <dbReference type="Proteomes" id="UP000823964"/>
    </source>
</evidence>
<comment type="caution">
    <text evidence="4">The sequence shown here is derived from an EMBL/GenBank/DDBJ whole genome shotgun (WGS) entry which is preliminary data.</text>
</comment>
<reference evidence="4" key="2">
    <citation type="submission" date="2021-04" db="EMBL/GenBank/DDBJ databases">
        <authorList>
            <person name="Gilroy R."/>
        </authorList>
    </citation>
    <scope>NUCLEOTIDE SEQUENCE</scope>
    <source>
        <strain evidence="4">14975</strain>
    </source>
</reference>
<dbReference type="Gene3D" id="3.30.497.10">
    <property type="entry name" value="Antithrombin, subunit I, domain 2"/>
    <property type="match status" value="1"/>
</dbReference>
<proteinExistence type="inferred from homology"/>
<gene>
    <name evidence="4" type="ORF">H9862_02925</name>
</gene>
<organism evidence="4 5">
    <name type="scientific">Candidatus Akkermansia intestinigallinarum</name>
    <dbReference type="NCBI Taxonomy" id="2838431"/>
    <lineage>
        <taxon>Bacteria</taxon>
        <taxon>Pseudomonadati</taxon>
        <taxon>Verrucomicrobiota</taxon>
        <taxon>Verrucomicrobiia</taxon>
        <taxon>Verrucomicrobiales</taxon>
        <taxon>Akkermansiaceae</taxon>
        <taxon>Akkermansia</taxon>
    </lineage>
</organism>
<evidence type="ECO:0000256" key="1">
    <source>
        <dbReference type="RuleBase" id="RU000411"/>
    </source>
</evidence>
<dbReference type="AlphaFoldDB" id="A0A9D1VB56"/>
<dbReference type="Proteomes" id="UP000823964">
    <property type="component" value="Unassembled WGS sequence"/>
</dbReference>
<evidence type="ECO:0000259" key="3">
    <source>
        <dbReference type="SMART" id="SM00093"/>
    </source>
</evidence>
<dbReference type="InterPro" id="IPR023796">
    <property type="entry name" value="Serpin_dom"/>
</dbReference>
<accession>A0A9D1VB56</accession>
<feature type="domain" description="Serpin" evidence="3">
    <location>
        <begin position="47"/>
        <end position="384"/>
    </location>
</feature>
<comment type="similarity">
    <text evidence="1">Belongs to the serpin family.</text>
</comment>
<evidence type="ECO:0000313" key="4">
    <source>
        <dbReference type="EMBL" id="HIX19540.1"/>
    </source>
</evidence>
<dbReference type="InterPro" id="IPR042178">
    <property type="entry name" value="Serpin_sf_1"/>
</dbReference>
<evidence type="ECO:0000256" key="2">
    <source>
        <dbReference type="SAM" id="SignalP"/>
    </source>
</evidence>
<feature type="chain" id="PRO_5039237904" description="Serpin domain-containing protein" evidence="2">
    <location>
        <begin position="21"/>
        <end position="390"/>
    </location>
</feature>
<keyword evidence="2" id="KW-0732">Signal</keyword>
<name>A0A9D1VB56_9BACT</name>
<dbReference type="InterPro" id="IPR042185">
    <property type="entry name" value="Serpin_sf_2"/>
</dbReference>
<sequence>MKNVSFALSLALLAPFAASAEGVSAADVKAAAPCEERAAVRGDALALDLFRELVAERSGNMIFSPRSLEAVLGLLEQGAQGEALELLKGLPGGDLKVASAMKVQSADALFVAEDLKLRRAFDDVRPVPFATNPAEAVSLINAWCAEQTRQLIPSLVDASSVTKSTRMVAANAIYLEERWLHPFPAEQTAPLVFTLSDGSSVRVPMMNTTASFAYAQGDDWAAVALPYREQQPGEPGCMVAVLPRGPLADFVAGLSPDKWEGIRAALAAAPLREVSVVMPTFELCTPVQSLRAAMERRGMSLLFDGADWSGFTAEPLVLSDVLQRCYVKVDEQGTKAAAVTGAMMNRMSIGPRPQTIWFNRPFMWVITDLTSPAAPYFMGVVERPEAPQKR</sequence>
<feature type="signal peptide" evidence="2">
    <location>
        <begin position="1"/>
        <end position="20"/>
    </location>
</feature>
<dbReference type="PANTHER" id="PTHR11461:SF211">
    <property type="entry name" value="GH10112P-RELATED"/>
    <property type="match status" value="1"/>
</dbReference>
<dbReference type="EMBL" id="DXFQ01000049">
    <property type="protein sequence ID" value="HIX19540.1"/>
    <property type="molecule type" value="Genomic_DNA"/>
</dbReference>
<dbReference type="InterPro" id="IPR036186">
    <property type="entry name" value="Serpin_sf"/>
</dbReference>
<dbReference type="PANTHER" id="PTHR11461">
    <property type="entry name" value="SERINE PROTEASE INHIBITOR, SERPIN"/>
    <property type="match status" value="1"/>
</dbReference>
<dbReference type="GO" id="GO:0004867">
    <property type="term" value="F:serine-type endopeptidase inhibitor activity"/>
    <property type="evidence" value="ECO:0007669"/>
    <property type="project" value="InterPro"/>
</dbReference>
<dbReference type="Pfam" id="PF00079">
    <property type="entry name" value="Serpin"/>
    <property type="match status" value="1"/>
</dbReference>
<dbReference type="SMART" id="SM00093">
    <property type="entry name" value="SERPIN"/>
    <property type="match status" value="1"/>
</dbReference>
<dbReference type="InterPro" id="IPR000215">
    <property type="entry name" value="Serpin_fam"/>
</dbReference>